<evidence type="ECO:0000256" key="10">
    <source>
        <dbReference type="ARBA" id="ARBA00022878"/>
    </source>
</evidence>
<evidence type="ECO:0000259" key="16">
    <source>
        <dbReference type="Pfam" id="PF09298"/>
    </source>
</evidence>
<dbReference type="PANTHER" id="PTHR43069">
    <property type="entry name" value="FUMARYLACETOACETASE"/>
    <property type="match status" value="1"/>
</dbReference>
<evidence type="ECO:0000256" key="5">
    <source>
        <dbReference type="ARBA" id="ARBA00012094"/>
    </source>
</evidence>
<dbReference type="GO" id="GO:0046872">
    <property type="term" value="F:metal ion binding"/>
    <property type="evidence" value="ECO:0007669"/>
    <property type="project" value="UniProtKB-KW"/>
</dbReference>
<dbReference type="GO" id="GO:0006559">
    <property type="term" value="P:L-phenylalanine catabolic process"/>
    <property type="evidence" value="ECO:0007669"/>
    <property type="project" value="UniProtKB-UniPathway"/>
</dbReference>
<dbReference type="Pfam" id="PF01557">
    <property type="entry name" value="FAA_hydrolase"/>
    <property type="match status" value="1"/>
</dbReference>
<feature type="active site" description="Proton acceptor" evidence="12">
    <location>
        <position position="141"/>
    </location>
</feature>
<evidence type="ECO:0000256" key="13">
    <source>
        <dbReference type="PIRSR" id="PIRSR605959-2"/>
    </source>
</evidence>
<feature type="binding site" evidence="13">
    <location>
        <position position="136"/>
    </location>
    <ligand>
        <name>substrate</name>
    </ligand>
</feature>
<comment type="similarity">
    <text evidence="4">Belongs to the hydratase/decarboxylase family.</text>
</comment>
<keyword evidence="10" id="KW-0828">Tyrosine catabolism</keyword>
<feature type="domain" description="Fumarylacetoacetase N-terminal" evidence="16">
    <location>
        <begin position="23"/>
        <end position="126"/>
    </location>
</feature>
<dbReference type="UniPathway" id="UPA00139">
    <property type="reaction ID" value="UER00341"/>
</dbReference>
<dbReference type="GO" id="GO:1902000">
    <property type="term" value="P:homogentisate catabolic process"/>
    <property type="evidence" value="ECO:0007669"/>
    <property type="project" value="TreeGrafter"/>
</dbReference>
<evidence type="ECO:0000256" key="1">
    <source>
        <dbReference type="ARBA" id="ARBA00001913"/>
    </source>
</evidence>
<dbReference type="GO" id="GO:0006572">
    <property type="term" value="P:L-tyrosine catabolic process"/>
    <property type="evidence" value="ECO:0007669"/>
    <property type="project" value="UniProtKB-KW"/>
</dbReference>
<dbReference type="Proteomes" id="UP000028631">
    <property type="component" value="Unassembled WGS sequence"/>
</dbReference>
<evidence type="ECO:0000256" key="2">
    <source>
        <dbReference type="ARBA" id="ARBA00001946"/>
    </source>
</evidence>
<evidence type="ECO:0000256" key="3">
    <source>
        <dbReference type="ARBA" id="ARBA00004782"/>
    </source>
</evidence>
<protein>
    <recommendedName>
        <fullName evidence="5">fumarylacetoacetase</fullName>
        <ecNumber evidence="5">3.7.1.2</ecNumber>
    </recommendedName>
</protein>
<feature type="binding site" evidence="14">
    <location>
        <position position="134"/>
    </location>
    <ligand>
        <name>Ca(2+)</name>
        <dbReference type="ChEBI" id="CHEBI:29108"/>
    </ligand>
</feature>
<comment type="cofactor">
    <cofactor evidence="2 14">
        <name>Mg(2+)</name>
        <dbReference type="ChEBI" id="CHEBI:18420"/>
    </cofactor>
</comment>
<feature type="binding site" evidence="14">
    <location>
        <position position="206"/>
    </location>
    <ligand>
        <name>Ca(2+)</name>
        <dbReference type="ChEBI" id="CHEBI:29108"/>
    </ligand>
</feature>
<keyword evidence="18" id="KW-1185">Reference proteome</keyword>
<feature type="binding site" evidence="14">
    <location>
        <position position="240"/>
    </location>
    <ligand>
        <name>Mg(2+)</name>
        <dbReference type="ChEBI" id="CHEBI:18420"/>
    </ligand>
</feature>
<keyword evidence="7" id="KW-0378">Hydrolase</keyword>
<evidence type="ECO:0000256" key="4">
    <source>
        <dbReference type="ARBA" id="ARBA00010715"/>
    </source>
</evidence>
<evidence type="ECO:0000256" key="8">
    <source>
        <dbReference type="ARBA" id="ARBA00022837"/>
    </source>
</evidence>
<dbReference type="InterPro" id="IPR036462">
    <property type="entry name" value="Fumarylacetoacetase_N_sf"/>
</dbReference>
<dbReference type="NCBIfam" id="TIGR01266">
    <property type="entry name" value="fum_ac_acetase"/>
    <property type="match status" value="1"/>
</dbReference>
<feature type="binding site" evidence="13">
    <location>
        <position position="367"/>
    </location>
    <ligand>
        <name>substrate</name>
    </ligand>
</feature>
<keyword evidence="9 14" id="KW-0460">Magnesium</keyword>
<accession>A0A085VBG3</accession>
<sequence>MNTPKNSRSWVTSANGHADFPLQNLPLGVFSRGDSPKRGGVAIGDMIFDLQAALAAGFFNGAARDAAQAASRDQLNDFFALGAHGRQALRSELLHLLDEHSPQRGRLQASAESLLHPMSECQMHMPARVGDYTDFYVGIHHATNVGKLFRPDNPLLANYKYVPIAYHGRASTLCVSGTPVKRPNGQTLPPGQEIPQFGPSKRLDYELEMGVWVGPGNSDGEPIGIADAAQHIAGLCLLNDWSARDLQAWEYQPLGPFLSKSFATTISPWVVTAEALAPFRSPQPARPAGDPEPLAYLWDEADQQGGALDIQLEVLLQTRQMKAQGTPGYLLSNSNTLNMYWTVAQMLTHHSANGCKLQPGDLLGTGTLSGPEVGQLGSLLEMTEGGKVAVELPGGETRRFLEDGDEVILRARCQREGQVSIGFGECRGVVVG</sequence>
<dbReference type="Gene3D" id="2.30.30.230">
    <property type="entry name" value="Fumarylacetoacetase, N-terminal domain"/>
    <property type="match status" value="1"/>
</dbReference>
<feature type="domain" description="Fumarylacetoacetase-like C-terminal" evidence="15">
    <location>
        <begin position="140"/>
        <end position="430"/>
    </location>
</feature>
<dbReference type="AlphaFoldDB" id="A0A085VBG3"/>
<keyword evidence="8 14" id="KW-0106">Calcium</keyword>
<feature type="binding site" evidence="14">
    <location>
        <position position="240"/>
    </location>
    <ligand>
        <name>Ca(2+)</name>
        <dbReference type="ChEBI" id="CHEBI:29108"/>
    </ligand>
</feature>
<evidence type="ECO:0000259" key="15">
    <source>
        <dbReference type="Pfam" id="PF01557"/>
    </source>
</evidence>
<keyword evidence="11" id="KW-0585">Phenylalanine catabolism</keyword>
<dbReference type="GO" id="GO:0004334">
    <property type="term" value="F:fumarylacetoacetase activity"/>
    <property type="evidence" value="ECO:0007669"/>
    <property type="project" value="UniProtKB-EC"/>
</dbReference>
<evidence type="ECO:0000313" key="17">
    <source>
        <dbReference type="EMBL" id="KFE52776.1"/>
    </source>
</evidence>
<dbReference type="Pfam" id="PF09298">
    <property type="entry name" value="FAA_hydrolase_N"/>
    <property type="match status" value="1"/>
</dbReference>
<reference evidence="17 18" key="1">
    <citation type="submission" date="2014-07" db="EMBL/GenBank/DDBJ databases">
        <title>Draft Genome Sequences of Environmental Pseudomonas syringae strains.</title>
        <authorList>
            <person name="Baltrus D.A."/>
            <person name="Berge O."/>
            <person name="Morris C."/>
        </authorList>
    </citation>
    <scope>NUCLEOTIDE SEQUENCE [LARGE SCALE GENOMIC DNA]</scope>
    <source>
        <strain evidence="17 18">GAW0119</strain>
    </source>
</reference>
<feature type="binding site" evidence="14">
    <location>
        <position position="208"/>
    </location>
    <ligand>
        <name>Ca(2+)</name>
        <dbReference type="ChEBI" id="CHEBI:29108"/>
    </ligand>
</feature>
<feature type="binding site" evidence="13">
    <location>
        <position position="247"/>
    </location>
    <ligand>
        <name>substrate</name>
    </ligand>
</feature>
<dbReference type="InterPro" id="IPR011234">
    <property type="entry name" value="Fumarylacetoacetase-like_C"/>
</dbReference>
<dbReference type="SUPFAM" id="SSF63433">
    <property type="entry name" value="Fumarylacetoacetate hydrolase, FAH, N-terminal domain"/>
    <property type="match status" value="1"/>
</dbReference>
<evidence type="ECO:0000256" key="7">
    <source>
        <dbReference type="ARBA" id="ARBA00022801"/>
    </source>
</evidence>
<keyword evidence="6 14" id="KW-0479">Metal-binding</keyword>
<evidence type="ECO:0000256" key="12">
    <source>
        <dbReference type="PIRSR" id="PIRSR605959-1"/>
    </source>
</evidence>
<dbReference type="InterPro" id="IPR036663">
    <property type="entry name" value="Fumarylacetoacetase_C_sf"/>
</dbReference>
<proteinExistence type="inferred from homology"/>
<evidence type="ECO:0000256" key="11">
    <source>
        <dbReference type="ARBA" id="ARBA00023232"/>
    </source>
</evidence>
<evidence type="ECO:0000256" key="9">
    <source>
        <dbReference type="ARBA" id="ARBA00022842"/>
    </source>
</evidence>
<dbReference type="EC" id="3.7.1.2" evidence="5"/>
<dbReference type="PATRIC" id="fig|317.175.peg.4614"/>
<dbReference type="RefSeq" id="WP_032630981.1">
    <property type="nucleotide sequence ID" value="NZ_JPQU01000070.1"/>
</dbReference>
<evidence type="ECO:0000256" key="14">
    <source>
        <dbReference type="PIRSR" id="PIRSR605959-3"/>
    </source>
</evidence>
<dbReference type="PANTHER" id="PTHR43069:SF2">
    <property type="entry name" value="FUMARYLACETOACETASE"/>
    <property type="match status" value="1"/>
</dbReference>
<dbReference type="OrthoDB" id="3766879at2"/>
<dbReference type="InterPro" id="IPR005959">
    <property type="entry name" value="Fumarylacetoacetase"/>
</dbReference>
<dbReference type="Gene3D" id="3.90.850.10">
    <property type="entry name" value="Fumarylacetoacetase-like, C-terminal domain"/>
    <property type="match status" value="1"/>
</dbReference>
<comment type="pathway">
    <text evidence="3">Amino-acid degradation; L-phenylalanine degradation; acetoacetate and fumarate from L-phenylalanine: step 6/6.</text>
</comment>
<organism evidence="17 18">
    <name type="scientific">Pseudomonas syringae</name>
    <dbReference type="NCBI Taxonomy" id="317"/>
    <lineage>
        <taxon>Bacteria</taxon>
        <taxon>Pseudomonadati</taxon>
        <taxon>Pseudomonadota</taxon>
        <taxon>Gammaproteobacteria</taxon>
        <taxon>Pseudomonadales</taxon>
        <taxon>Pseudomonadaceae</taxon>
        <taxon>Pseudomonas</taxon>
    </lineage>
</organism>
<evidence type="ECO:0000256" key="6">
    <source>
        <dbReference type="ARBA" id="ARBA00022723"/>
    </source>
</evidence>
<feature type="binding site" evidence="13">
    <location>
        <position position="150"/>
    </location>
    <ligand>
        <name>substrate</name>
    </ligand>
</feature>
<dbReference type="SUPFAM" id="SSF56529">
    <property type="entry name" value="FAH"/>
    <property type="match status" value="1"/>
</dbReference>
<gene>
    <name evidence="17" type="ORF">IV01_22120</name>
</gene>
<dbReference type="InterPro" id="IPR015377">
    <property type="entry name" value="Fumarylacetoacetase_N"/>
</dbReference>
<feature type="binding site" evidence="13">
    <location>
        <position position="251"/>
    </location>
    <ligand>
        <name>substrate</name>
    </ligand>
</feature>
<evidence type="ECO:0000313" key="18">
    <source>
        <dbReference type="Proteomes" id="UP000028631"/>
    </source>
</evidence>
<feature type="binding site" evidence="14">
    <location>
        <position position="260"/>
    </location>
    <ligand>
        <name>Mg(2+)</name>
        <dbReference type="ChEBI" id="CHEBI:18420"/>
    </ligand>
</feature>
<comment type="caution">
    <text evidence="17">The sequence shown here is derived from an EMBL/GenBank/DDBJ whole genome shotgun (WGS) entry which is preliminary data.</text>
</comment>
<dbReference type="EMBL" id="JPQU01000070">
    <property type="protein sequence ID" value="KFE52776.1"/>
    <property type="molecule type" value="Genomic_DNA"/>
</dbReference>
<comment type="cofactor">
    <cofactor evidence="1 14">
        <name>Ca(2+)</name>
        <dbReference type="ChEBI" id="CHEBI:29108"/>
    </cofactor>
</comment>
<feature type="binding site" evidence="14">
    <location>
        <position position="264"/>
    </location>
    <ligand>
        <name>Mg(2+)</name>
        <dbReference type="ChEBI" id="CHEBI:18420"/>
    </ligand>
</feature>
<name>A0A085VBG3_PSESX</name>